<evidence type="ECO:0000256" key="1">
    <source>
        <dbReference type="SAM" id="MobiDB-lite"/>
    </source>
</evidence>
<accession>W9VY59</accession>
<evidence type="ECO:0000313" key="3">
    <source>
        <dbReference type="Proteomes" id="UP000019471"/>
    </source>
</evidence>
<dbReference type="RefSeq" id="XP_007751209.1">
    <property type="nucleotide sequence ID" value="XM_007753019.1"/>
</dbReference>
<name>W9VY59_9EURO</name>
<evidence type="ECO:0000313" key="2">
    <source>
        <dbReference type="EMBL" id="EXJ57660.1"/>
    </source>
</evidence>
<protein>
    <submittedName>
        <fullName evidence="2">Uncharacterized protein</fullName>
    </submittedName>
</protein>
<comment type="caution">
    <text evidence="2">The sequence shown here is derived from an EMBL/GenBank/DDBJ whole genome shotgun (WGS) entry which is preliminary data.</text>
</comment>
<dbReference type="HOGENOM" id="CLU_1468012_0_0_1"/>
<organism evidence="2 3">
    <name type="scientific">Cladophialophora psammophila CBS 110553</name>
    <dbReference type="NCBI Taxonomy" id="1182543"/>
    <lineage>
        <taxon>Eukaryota</taxon>
        <taxon>Fungi</taxon>
        <taxon>Dikarya</taxon>
        <taxon>Ascomycota</taxon>
        <taxon>Pezizomycotina</taxon>
        <taxon>Eurotiomycetes</taxon>
        <taxon>Chaetothyriomycetidae</taxon>
        <taxon>Chaetothyriales</taxon>
        <taxon>Herpotrichiellaceae</taxon>
        <taxon>Cladophialophora</taxon>
    </lineage>
</organism>
<feature type="region of interest" description="Disordered" evidence="1">
    <location>
        <begin position="29"/>
        <end position="75"/>
    </location>
</feature>
<sequence length="184" mass="21643">MYTSMQRRGQDDSLKLREGLFAEYLEKQEVTRSRREREDEDERTRIKEEDDYGLERRSEEDRKLIREREAEDQQIRVRRAQEDMKILHKRKEEDGKRFQLTEASRKEKAEKRRLEDLGDRGEYEANKRVTLEKLSSFVEDATDAVCEGLARPRAGGQDQGQPAEATAQKKSGMEEPEQRPGHGT</sequence>
<gene>
    <name evidence="2" type="ORF">A1O5_12450</name>
</gene>
<reference evidence="2 3" key="1">
    <citation type="submission" date="2013-03" db="EMBL/GenBank/DDBJ databases">
        <title>The Genome Sequence of Cladophialophora psammophila CBS 110553.</title>
        <authorList>
            <consortium name="The Broad Institute Genomics Platform"/>
            <person name="Cuomo C."/>
            <person name="de Hoog S."/>
            <person name="Gorbushina A."/>
            <person name="Walker B."/>
            <person name="Young S.K."/>
            <person name="Zeng Q."/>
            <person name="Gargeya S."/>
            <person name="Fitzgerald M."/>
            <person name="Haas B."/>
            <person name="Abouelleil A."/>
            <person name="Allen A.W."/>
            <person name="Alvarado L."/>
            <person name="Arachchi H.M."/>
            <person name="Berlin A.M."/>
            <person name="Chapman S.B."/>
            <person name="Gainer-Dewar J."/>
            <person name="Goldberg J."/>
            <person name="Griggs A."/>
            <person name="Gujja S."/>
            <person name="Hansen M."/>
            <person name="Howarth C."/>
            <person name="Imamovic A."/>
            <person name="Ireland A."/>
            <person name="Larimer J."/>
            <person name="McCowan C."/>
            <person name="Murphy C."/>
            <person name="Pearson M."/>
            <person name="Poon T.W."/>
            <person name="Priest M."/>
            <person name="Roberts A."/>
            <person name="Saif S."/>
            <person name="Shea T."/>
            <person name="Sisk P."/>
            <person name="Sykes S."/>
            <person name="Wortman J."/>
            <person name="Nusbaum C."/>
            <person name="Birren B."/>
        </authorList>
    </citation>
    <scope>NUCLEOTIDE SEQUENCE [LARGE SCALE GENOMIC DNA]</scope>
    <source>
        <strain evidence="2 3">CBS 110553</strain>
    </source>
</reference>
<dbReference type="EMBL" id="AMGX01000034">
    <property type="protein sequence ID" value="EXJ57660.1"/>
    <property type="molecule type" value="Genomic_DNA"/>
</dbReference>
<dbReference type="OrthoDB" id="10468722at2759"/>
<dbReference type="GeneID" id="19197136"/>
<proteinExistence type="predicted"/>
<keyword evidence="3" id="KW-1185">Reference proteome</keyword>
<feature type="region of interest" description="Disordered" evidence="1">
    <location>
        <begin position="88"/>
        <end position="125"/>
    </location>
</feature>
<feature type="region of interest" description="Disordered" evidence="1">
    <location>
        <begin position="148"/>
        <end position="184"/>
    </location>
</feature>
<dbReference type="AlphaFoldDB" id="W9VY59"/>
<feature type="compositionally biased region" description="Basic and acidic residues" evidence="1">
    <location>
        <begin position="171"/>
        <end position="184"/>
    </location>
</feature>
<dbReference type="Proteomes" id="UP000019471">
    <property type="component" value="Unassembled WGS sequence"/>
</dbReference>